<dbReference type="Proteomes" id="UP000887013">
    <property type="component" value="Unassembled WGS sequence"/>
</dbReference>
<organism evidence="1 2">
    <name type="scientific">Nephila pilipes</name>
    <name type="common">Giant wood spider</name>
    <name type="synonym">Nephila maculata</name>
    <dbReference type="NCBI Taxonomy" id="299642"/>
    <lineage>
        <taxon>Eukaryota</taxon>
        <taxon>Metazoa</taxon>
        <taxon>Ecdysozoa</taxon>
        <taxon>Arthropoda</taxon>
        <taxon>Chelicerata</taxon>
        <taxon>Arachnida</taxon>
        <taxon>Araneae</taxon>
        <taxon>Araneomorphae</taxon>
        <taxon>Entelegynae</taxon>
        <taxon>Araneoidea</taxon>
        <taxon>Nephilidae</taxon>
        <taxon>Nephila</taxon>
    </lineage>
</organism>
<comment type="caution">
    <text evidence="1">The sequence shown here is derived from an EMBL/GenBank/DDBJ whole genome shotgun (WGS) entry which is preliminary data.</text>
</comment>
<dbReference type="EMBL" id="BMAW01099126">
    <property type="protein sequence ID" value="GFS88439.1"/>
    <property type="molecule type" value="Genomic_DNA"/>
</dbReference>
<evidence type="ECO:0000313" key="2">
    <source>
        <dbReference type="Proteomes" id="UP000887013"/>
    </source>
</evidence>
<reference evidence="1" key="1">
    <citation type="submission" date="2020-08" db="EMBL/GenBank/DDBJ databases">
        <title>Multicomponent nature underlies the extraordinary mechanical properties of spider dragline silk.</title>
        <authorList>
            <person name="Kono N."/>
            <person name="Nakamura H."/>
            <person name="Mori M."/>
            <person name="Yoshida Y."/>
            <person name="Ohtoshi R."/>
            <person name="Malay A.D."/>
            <person name="Moran D.A.P."/>
            <person name="Tomita M."/>
            <person name="Numata K."/>
            <person name="Arakawa K."/>
        </authorList>
    </citation>
    <scope>NUCLEOTIDE SEQUENCE</scope>
</reference>
<dbReference type="AlphaFoldDB" id="A0A8X6N198"/>
<sequence>MDSSICMRLCTTTRKMTGNLTFQEIDLAEKKLLKLVQDESFNKEDNLKGLLTYVDQDRLYRLNTKIVRRDDTEAFRCLIVLPSNHELVHRLILDHHLLLSHAGVQFVLTHLRQRF</sequence>
<keyword evidence="2" id="KW-1185">Reference proteome</keyword>
<gene>
    <name evidence="1" type="primary">Fcan01_22851</name>
    <name evidence="1" type="ORF">NPIL_83851</name>
</gene>
<name>A0A8X6N198_NEPPI</name>
<proteinExistence type="predicted"/>
<accession>A0A8X6N198</accession>
<protein>
    <submittedName>
        <fullName evidence="1">Zinc finger protein GIS2</fullName>
    </submittedName>
</protein>
<dbReference type="OrthoDB" id="6436042at2759"/>
<evidence type="ECO:0000313" key="1">
    <source>
        <dbReference type="EMBL" id="GFS88439.1"/>
    </source>
</evidence>